<dbReference type="Gene3D" id="3.30.560.10">
    <property type="entry name" value="Glucose Oxidase, domain 3"/>
    <property type="match status" value="1"/>
</dbReference>
<evidence type="ECO:0000259" key="7">
    <source>
        <dbReference type="Pfam" id="PF05199"/>
    </source>
</evidence>
<keyword evidence="9" id="KW-1185">Reference proteome</keyword>
<accession>A0A3A8AEZ5</accession>
<evidence type="ECO:0000256" key="3">
    <source>
        <dbReference type="ARBA" id="ARBA00022630"/>
    </source>
</evidence>
<dbReference type="RefSeq" id="WP_109765764.1">
    <property type="nucleotide sequence ID" value="NZ_QFWV02000004.1"/>
</dbReference>
<dbReference type="Pfam" id="PF05199">
    <property type="entry name" value="GMC_oxred_C"/>
    <property type="match status" value="1"/>
</dbReference>
<dbReference type="EMBL" id="QFWV02000004">
    <property type="protein sequence ID" value="RKF07968.1"/>
    <property type="molecule type" value="Genomic_DNA"/>
</dbReference>
<proteinExistence type="inferred from homology"/>
<dbReference type="NCBIfam" id="NF002550">
    <property type="entry name" value="PRK02106.1"/>
    <property type="match status" value="1"/>
</dbReference>
<keyword evidence="3" id="KW-0285">Flavoprotein</keyword>
<dbReference type="Proteomes" id="UP000246132">
    <property type="component" value="Unassembled WGS sequence"/>
</dbReference>
<dbReference type="InterPro" id="IPR036188">
    <property type="entry name" value="FAD/NAD-bd_sf"/>
</dbReference>
<dbReference type="GO" id="GO:0008812">
    <property type="term" value="F:choline dehydrogenase activity"/>
    <property type="evidence" value="ECO:0007669"/>
    <property type="project" value="UniProtKB-EC"/>
</dbReference>
<evidence type="ECO:0000256" key="1">
    <source>
        <dbReference type="ARBA" id="ARBA00001974"/>
    </source>
</evidence>
<comment type="cofactor">
    <cofactor evidence="1 5">
        <name>FAD</name>
        <dbReference type="ChEBI" id="CHEBI:57692"/>
    </cofactor>
</comment>
<dbReference type="OrthoDB" id="9785276at2"/>
<dbReference type="Gene3D" id="3.50.50.60">
    <property type="entry name" value="FAD/NAD(P)-binding domain"/>
    <property type="match status" value="1"/>
</dbReference>
<dbReference type="Pfam" id="PF00732">
    <property type="entry name" value="GMC_oxred_N"/>
    <property type="match status" value="1"/>
</dbReference>
<keyword evidence="4 5" id="KW-0274">FAD</keyword>
<dbReference type="EC" id="1.1.99.1" evidence="8"/>
<dbReference type="InterPro" id="IPR007867">
    <property type="entry name" value="GMC_OxRtase_C"/>
</dbReference>
<organism evidence="8 9">
    <name type="scientific">Oceaniradius stylonematis</name>
    <dbReference type="NCBI Taxonomy" id="2184161"/>
    <lineage>
        <taxon>Bacteria</taxon>
        <taxon>Pseudomonadati</taxon>
        <taxon>Pseudomonadota</taxon>
        <taxon>Alphaproteobacteria</taxon>
        <taxon>Hyphomicrobiales</taxon>
        <taxon>Ahrensiaceae</taxon>
        <taxon>Oceaniradius</taxon>
    </lineage>
</organism>
<feature type="domain" description="Glucose-methanol-choline oxidoreductase C-terminal" evidence="7">
    <location>
        <begin position="392"/>
        <end position="525"/>
    </location>
</feature>
<evidence type="ECO:0000256" key="2">
    <source>
        <dbReference type="ARBA" id="ARBA00010790"/>
    </source>
</evidence>
<evidence type="ECO:0000256" key="5">
    <source>
        <dbReference type="PIRSR" id="PIRSR000137-2"/>
    </source>
</evidence>
<evidence type="ECO:0000313" key="8">
    <source>
        <dbReference type="EMBL" id="RKF07968.1"/>
    </source>
</evidence>
<protein>
    <submittedName>
        <fullName evidence="8">Choline dehydrogenase</fullName>
        <ecNumber evidence="8">1.1.99.1</ecNumber>
    </submittedName>
</protein>
<dbReference type="PANTHER" id="PTHR11552">
    <property type="entry name" value="GLUCOSE-METHANOL-CHOLINE GMC OXIDOREDUCTASE"/>
    <property type="match status" value="1"/>
</dbReference>
<sequence>MPNAGNYDYIIVGAGSAGCVLANRLSADPNLSVLLLEAGGWDRDPMIHIPLGWGKILTERRHDWMYFCEPEQNVGGRSVECARGKVIGGSSSTNAMAYVRGNRGDYDRWAANGLEDWSYDRVLPYFRKQERWEGGESRYRGGAGPVSTQFCRYRDPLVEAFAQASRQAGYPQTDDYNGETQEGFGRLQMTISKGRRSSTASAYLRPVLKRSNLTVLTEATATKILLKDGQATGVQMLHRGTQRTAVARKEVLLAGGVINTPQLLMLSGVGAPDELSAQGIATQVDLPAVGKNLQDHVSVIVMYRRRTPGPFLRNMRADRIALDFVKTYLTGRGFSSDVPGGVAAFLRSGPDRPLPDVQLLFTAAPLAAWPYLKPFKQPFQDGFATRIVATQPKSRGSVRLASSDPLAAPLIHQNFLAHPDDWQSLRAGFRVARNLAAQPAMEPFIEAEFFPGPDCQSDDKIDEHIRQTCITVHHPAGTCRMGSDPASVVDPALRVRGVDGLRVVDASVMPDLVCGNINAAVIMIAEKAADLISTEQTNRIAA</sequence>
<comment type="caution">
    <text evidence="8">The sequence shown here is derived from an EMBL/GenBank/DDBJ whole genome shotgun (WGS) entry which is preliminary data.</text>
</comment>
<dbReference type="PANTHER" id="PTHR11552:SF147">
    <property type="entry name" value="CHOLINE DEHYDROGENASE, MITOCHONDRIAL"/>
    <property type="match status" value="1"/>
</dbReference>
<dbReference type="AlphaFoldDB" id="A0A3A8AEZ5"/>
<gene>
    <name evidence="8" type="ORF">DEM25_008250</name>
</gene>
<evidence type="ECO:0000256" key="4">
    <source>
        <dbReference type="ARBA" id="ARBA00022827"/>
    </source>
</evidence>
<evidence type="ECO:0000259" key="6">
    <source>
        <dbReference type="Pfam" id="PF00732"/>
    </source>
</evidence>
<dbReference type="PIRSF" id="PIRSF000137">
    <property type="entry name" value="Alcohol_oxidase"/>
    <property type="match status" value="1"/>
</dbReference>
<dbReference type="GO" id="GO:0050660">
    <property type="term" value="F:flavin adenine dinucleotide binding"/>
    <property type="evidence" value="ECO:0007669"/>
    <property type="project" value="InterPro"/>
</dbReference>
<keyword evidence="8" id="KW-0560">Oxidoreductase</keyword>
<comment type="similarity">
    <text evidence="2">Belongs to the GMC oxidoreductase family.</text>
</comment>
<feature type="binding site" evidence="5">
    <location>
        <position position="86"/>
    </location>
    <ligand>
        <name>FAD</name>
        <dbReference type="ChEBI" id="CHEBI:57692"/>
    </ligand>
</feature>
<dbReference type="SUPFAM" id="SSF54373">
    <property type="entry name" value="FAD-linked reductases, C-terminal domain"/>
    <property type="match status" value="1"/>
</dbReference>
<dbReference type="SUPFAM" id="SSF51905">
    <property type="entry name" value="FAD/NAD(P)-binding domain"/>
    <property type="match status" value="1"/>
</dbReference>
<dbReference type="InterPro" id="IPR012132">
    <property type="entry name" value="GMC_OxRdtase"/>
</dbReference>
<name>A0A3A8AEZ5_9HYPH</name>
<reference evidence="8 9" key="1">
    <citation type="journal article" date="2018" name="Int. J. Syst. Bacteriol.">
        <title>Oceaniradius stylonemae gen. nov., sp. nov., isolated from a red alga, Stylonema cornu-cervi.</title>
        <authorList>
            <person name="Jeong S."/>
        </authorList>
    </citation>
    <scope>NUCLEOTIDE SEQUENCE [LARGE SCALE GENOMIC DNA]</scope>
    <source>
        <strain evidence="8 9">StC1</strain>
    </source>
</reference>
<feature type="domain" description="Glucose-methanol-choline oxidoreductase N-terminal" evidence="6">
    <location>
        <begin position="7"/>
        <end position="297"/>
    </location>
</feature>
<dbReference type="InterPro" id="IPR000172">
    <property type="entry name" value="GMC_OxRdtase_N"/>
</dbReference>
<evidence type="ECO:0000313" key="9">
    <source>
        <dbReference type="Proteomes" id="UP000246132"/>
    </source>
</evidence>